<evidence type="ECO:0000313" key="3">
    <source>
        <dbReference type="EMBL" id="CAD9681918.1"/>
    </source>
</evidence>
<dbReference type="InterPro" id="IPR050523">
    <property type="entry name" value="AKR_Detox_Biosynth"/>
</dbReference>
<reference evidence="3" key="1">
    <citation type="submission" date="2021-01" db="EMBL/GenBank/DDBJ databases">
        <authorList>
            <person name="Corre E."/>
            <person name="Pelletier E."/>
            <person name="Niang G."/>
            <person name="Scheremetjew M."/>
            <person name="Finn R."/>
            <person name="Kale V."/>
            <person name="Holt S."/>
            <person name="Cochrane G."/>
            <person name="Meng A."/>
            <person name="Brown T."/>
            <person name="Cohen L."/>
        </authorList>
    </citation>
    <scope>NUCLEOTIDE SEQUENCE</scope>
    <source>
        <strain evidence="3">NY070348D</strain>
    </source>
</reference>
<protein>
    <recommendedName>
        <fullName evidence="2">NADP-dependent oxidoreductase domain-containing protein</fullName>
    </recommendedName>
</protein>
<dbReference type="PANTHER" id="PTHR43364:SF4">
    <property type="entry name" value="NAD(P)-LINKED OXIDOREDUCTASE SUPERFAMILY PROTEIN"/>
    <property type="match status" value="1"/>
</dbReference>
<dbReference type="Gene3D" id="3.20.20.100">
    <property type="entry name" value="NADP-dependent oxidoreductase domain"/>
    <property type="match status" value="1"/>
</dbReference>
<dbReference type="CDD" id="cd19079">
    <property type="entry name" value="AKR_EcYajO-like"/>
    <property type="match status" value="1"/>
</dbReference>
<gene>
    <name evidence="3" type="ORF">QSP1433_LOCUS7488</name>
</gene>
<dbReference type="GO" id="GO:0016491">
    <property type="term" value="F:oxidoreductase activity"/>
    <property type="evidence" value="ECO:0007669"/>
    <property type="project" value="UniProtKB-KW"/>
</dbReference>
<dbReference type="AlphaFoldDB" id="A0A7S2RVD8"/>
<evidence type="ECO:0000256" key="1">
    <source>
        <dbReference type="ARBA" id="ARBA00023002"/>
    </source>
</evidence>
<dbReference type="FunFam" id="3.20.20.100:FF:000004">
    <property type="entry name" value="Oxidoreductase, aldo/keto reductase"/>
    <property type="match status" value="1"/>
</dbReference>
<proteinExistence type="predicted"/>
<dbReference type="SUPFAM" id="SSF51430">
    <property type="entry name" value="NAD(P)-linked oxidoreductase"/>
    <property type="match status" value="1"/>
</dbReference>
<dbReference type="EMBL" id="HBHK01011896">
    <property type="protein sequence ID" value="CAD9681918.1"/>
    <property type="molecule type" value="Transcribed_RNA"/>
</dbReference>
<dbReference type="GO" id="GO:0005829">
    <property type="term" value="C:cytosol"/>
    <property type="evidence" value="ECO:0007669"/>
    <property type="project" value="TreeGrafter"/>
</dbReference>
<sequence length="340" mass="37438">MAMANAKHALLGGTQVSKCALGCMSFGSPMHHGVGRHQWTIDDQALGIKLFELAVERGVNFFDTANVYSSGDSEVCTGNYLRKLGLNRSEFVLATKFGLQMTNGLNGSGASRKHIIESINASLERLGMDYVDLLIIHRLDGRTPPEETMEALHDVVKSGKALHIGASSMYAYEFAKLQQVAKVNKWTPFVSMQNHYNLLYREEEREMLPMLRDENVLCTPWSPLARGILARPPKADQTDRASKDPVLSTYQDISCEQTLINVGKVADDLGTSRSAVGLAWLISKGCVPIVGATSYEQLSESLDAMDIDLSAEHIQLLESAYRPLVHGIGIGRDPKQWDSK</sequence>
<dbReference type="InterPro" id="IPR023210">
    <property type="entry name" value="NADP_OxRdtase_dom"/>
</dbReference>
<dbReference type="Pfam" id="PF00248">
    <property type="entry name" value="Aldo_ket_red"/>
    <property type="match status" value="1"/>
</dbReference>
<feature type="domain" description="NADP-dependent oxidoreductase" evidence="2">
    <location>
        <begin position="46"/>
        <end position="321"/>
    </location>
</feature>
<organism evidence="3">
    <name type="scientific">Mucochytrium quahogii</name>
    <dbReference type="NCBI Taxonomy" id="96639"/>
    <lineage>
        <taxon>Eukaryota</taxon>
        <taxon>Sar</taxon>
        <taxon>Stramenopiles</taxon>
        <taxon>Bigyra</taxon>
        <taxon>Labyrinthulomycetes</taxon>
        <taxon>Thraustochytrida</taxon>
        <taxon>Thraustochytriidae</taxon>
        <taxon>Mucochytrium</taxon>
    </lineage>
</organism>
<evidence type="ECO:0000259" key="2">
    <source>
        <dbReference type="Pfam" id="PF00248"/>
    </source>
</evidence>
<dbReference type="PANTHER" id="PTHR43364">
    <property type="entry name" value="NADH-SPECIFIC METHYLGLYOXAL REDUCTASE-RELATED"/>
    <property type="match status" value="1"/>
</dbReference>
<dbReference type="InterPro" id="IPR036812">
    <property type="entry name" value="NAD(P)_OxRdtase_dom_sf"/>
</dbReference>
<accession>A0A7S2RVD8</accession>
<keyword evidence="1" id="KW-0560">Oxidoreductase</keyword>
<name>A0A7S2RVD8_9STRA</name>